<comment type="similarity">
    <text evidence="2">Belongs to the universal ribosomal protein uL29 family.</text>
</comment>
<proteinExistence type="inferred from homology"/>
<evidence type="ECO:0000313" key="7">
    <source>
        <dbReference type="EMBL" id="KFP80772.1"/>
    </source>
</evidence>
<evidence type="ECO:0000256" key="3">
    <source>
        <dbReference type="ARBA" id="ARBA00022980"/>
    </source>
</evidence>
<protein>
    <recommendedName>
        <fullName evidence="6">Large ribosomal subunit protein uL29m</fullName>
    </recommendedName>
</protein>
<sequence>LALNLLHKNLPKVEPLPQVKLLHTTVARRGLEEFFDDPANWGEKSVKSGDAWKINQLRDKSSEDLHKLCCVQHKGHNSQLCPQRTLSMKRLMAHPETIYHFQVEKSMKNIDLVVREREIALRLLQTGHEKPVPGEWRHDFLGRTYWYSYKEWPIPWYLNKKHKKRKFFYLPHVNHFIRLRIEKSLCKRARRQNLERTRRKVLERKFPHLALKSQSQ</sequence>
<feature type="non-terminal residue" evidence="7">
    <location>
        <position position="1"/>
    </location>
</feature>
<dbReference type="InterPro" id="IPR010729">
    <property type="entry name" value="Ribosomal_uL29_mit"/>
</dbReference>
<keyword evidence="5" id="KW-0687">Ribonucleoprotein</keyword>
<dbReference type="Proteomes" id="UP000053537">
    <property type="component" value="Unassembled WGS sequence"/>
</dbReference>
<dbReference type="AlphaFoldDB" id="A0A091MVR8"/>
<dbReference type="GO" id="GO:0005762">
    <property type="term" value="C:mitochondrial large ribosomal subunit"/>
    <property type="evidence" value="ECO:0007669"/>
    <property type="project" value="TreeGrafter"/>
</dbReference>
<keyword evidence="8" id="KW-1185">Reference proteome</keyword>
<organism evidence="7 8">
    <name type="scientific">Acanthisitta chloris</name>
    <name type="common">rifleman</name>
    <dbReference type="NCBI Taxonomy" id="57068"/>
    <lineage>
        <taxon>Eukaryota</taxon>
        <taxon>Metazoa</taxon>
        <taxon>Chordata</taxon>
        <taxon>Craniata</taxon>
        <taxon>Vertebrata</taxon>
        <taxon>Euteleostomi</taxon>
        <taxon>Archelosauria</taxon>
        <taxon>Archosauria</taxon>
        <taxon>Dinosauria</taxon>
        <taxon>Saurischia</taxon>
        <taxon>Theropoda</taxon>
        <taxon>Coelurosauria</taxon>
        <taxon>Aves</taxon>
        <taxon>Neognathae</taxon>
        <taxon>Neoaves</taxon>
        <taxon>Telluraves</taxon>
        <taxon>Australaves</taxon>
        <taxon>Passeriformes</taxon>
        <taxon>Acanthisittidae</taxon>
        <taxon>Acanthisitta</taxon>
    </lineage>
</organism>
<dbReference type="Gene3D" id="6.10.330.20">
    <property type="match status" value="1"/>
</dbReference>
<evidence type="ECO:0000256" key="1">
    <source>
        <dbReference type="ARBA" id="ARBA00004173"/>
    </source>
</evidence>
<accession>A0A091MVR8</accession>
<dbReference type="Pfam" id="PF06984">
    <property type="entry name" value="MRP-L47"/>
    <property type="match status" value="1"/>
</dbReference>
<dbReference type="PANTHER" id="PTHR21183">
    <property type="entry name" value="RIBOSOMAL PROTEIN L47, MITOCHONDRIAL-RELATED"/>
    <property type="match status" value="1"/>
</dbReference>
<evidence type="ECO:0000313" key="8">
    <source>
        <dbReference type="Proteomes" id="UP000053537"/>
    </source>
</evidence>
<evidence type="ECO:0000256" key="4">
    <source>
        <dbReference type="ARBA" id="ARBA00023128"/>
    </source>
</evidence>
<dbReference type="InterPro" id="IPR038340">
    <property type="entry name" value="MRP-L47_sf"/>
</dbReference>
<keyword evidence="3" id="KW-0689">Ribosomal protein</keyword>
<name>A0A091MVR8_9PASS</name>
<evidence type="ECO:0000256" key="6">
    <source>
        <dbReference type="ARBA" id="ARBA00035289"/>
    </source>
</evidence>
<evidence type="ECO:0000256" key="2">
    <source>
        <dbReference type="ARBA" id="ARBA00009254"/>
    </source>
</evidence>
<dbReference type="GO" id="GO:0032543">
    <property type="term" value="P:mitochondrial translation"/>
    <property type="evidence" value="ECO:0007669"/>
    <property type="project" value="TreeGrafter"/>
</dbReference>
<dbReference type="PANTHER" id="PTHR21183:SF18">
    <property type="entry name" value="LARGE RIBOSOMAL SUBUNIT PROTEIN UL29M"/>
    <property type="match status" value="1"/>
</dbReference>
<feature type="non-terminal residue" evidence="7">
    <location>
        <position position="216"/>
    </location>
</feature>
<comment type="subcellular location">
    <subcellularLocation>
        <location evidence="1">Mitochondrion</location>
    </subcellularLocation>
</comment>
<dbReference type="GO" id="GO:0003735">
    <property type="term" value="F:structural constituent of ribosome"/>
    <property type="evidence" value="ECO:0007669"/>
    <property type="project" value="InterPro"/>
</dbReference>
<dbReference type="EMBL" id="KK837580">
    <property type="protein sequence ID" value="KFP80772.1"/>
    <property type="molecule type" value="Genomic_DNA"/>
</dbReference>
<gene>
    <name evidence="7" type="ORF">N310_10516</name>
</gene>
<evidence type="ECO:0000256" key="5">
    <source>
        <dbReference type="ARBA" id="ARBA00023274"/>
    </source>
</evidence>
<reference evidence="7 8" key="1">
    <citation type="submission" date="2014-04" db="EMBL/GenBank/DDBJ databases">
        <title>Genome evolution of avian class.</title>
        <authorList>
            <person name="Zhang G."/>
            <person name="Li C."/>
        </authorList>
    </citation>
    <scope>NUCLEOTIDE SEQUENCE [LARGE SCALE GENOMIC DNA]</scope>
    <source>
        <strain evidence="7">BGI_N310</strain>
    </source>
</reference>
<keyword evidence="4" id="KW-0496">Mitochondrion</keyword>